<proteinExistence type="predicted"/>
<dbReference type="EMBL" id="GBRH01169127">
    <property type="protein sequence ID" value="JAE28769.1"/>
    <property type="molecule type" value="Transcribed_RNA"/>
</dbReference>
<evidence type="ECO:0000313" key="2">
    <source>
        <dbReference type="EMBL" id="JAE28769.1"/>
    </source>
</evidence>
<accession>A0A0A9GZ00</accession>
<sequence length="123" mass="12656">MPLSRRSSPTIVRSAAAPAPHRAHASAPQETCRGDPDGGVVNEEAAAEYVSSVGAAAGLPARLHAARAKLGGDPVFFLLTAAAVTVRCRTPPQESSALSKLLVLVKTGKQIYSTLLSLLGLKS</sequence>
<dbReference type="AlphaFoldDB" id="A0A0A9GZ00"/>
<name>A0A0A9GZ00_ARUDO</name>
<feature type="compositionally biased region" description="Polar residues" evidence="1">
    <location>
        <begin position="1"/>
        <end position="11"/>
    </location>
</feature>
<reference evidence="2" key="2">
    <citation type="journal article" date="2015" name="Data Brief">
        <title>Shoot transcriptome of the giant reed, Arundo donax.</title>
        <authorList>
            <person name="Barrero R.A."/>
            <person name="Guerrero F.D."/>
            <person name="Moolhuijzen P."/>
            <person name="Goolsby J.A."/>
            <person name="Tidwell J."/>
            <person name="Bellgard S.E."/>
            <person name="Bellgard M.I."/>
        </authorList>
    </citation>
    <scope>NUCLEOTIDE SEQUENCE</scope>
    <source>
        <tissue evidence="2">Shoot tissue taken approximately 20 cm above the soil surface</tissue>
    </source>
</reference>
<protein>
    <submittedName>
        <fullName evidence="2">CPN60II</fullName>
    </submittedName>
</protein>
<reference evidence="2" key="1">
    <citation type="submission" date="2014-09" db="EMBL/GenBank/DDBJ databases">
        <authorList>
            <person name="Magalhaes I.L.F."/>
            <person name="Oliveira U."/>
            <person name="Santos F.R."/>
            <person name="Vidigal T.H.D.A."/>
            <person name="Brescovit A.D."/>
            <person name="Santos A.J."/>
        </authorList>
    </citation>
    <scope>NUCLEOTIDE SEQUENCE</scope>
    <source>
        <tissue evidence="2">Shoot tissue taken approximately 20 cm above the soil surface</tissue>
    </source>
</reference>
<feature type="region of interest" description="Disordered" evidence="1">
    <location>
        <begin position="1"/>
        <end position="39"/>
    </location>
</feature>
<evidence type="ECO:0000256" key="1">
    <source>
        <dbReference type="SAM" id="MobiDB-lite"/>
    </source>
</evidence>
<organism evidence="2">
    <name type="scientific">Arundo donax</name>
    <name type="common">Giant reed</name>
    <name type="synonym">Donax arundinaceus</name>
    <dbReference type="NCBI Taxonomy" id="35708"/>
    <lineage>
        <taxon>Eukaryota</taxon>
        <taxon>Viridiplantae</taxon>
        <taxon>Streptophyta</taxon>
        <taxon>Embryophyta</taxon>
        <taxon>Tracheophyta</taxon>
        <taxon>Spermatophyta</taxon>
        <taxon>Magnoliopsida</taxon>
        <taxon>Liliopsida</taxon>
        <taxon>Poales</taxon>
        <taxon>Poaceae</taxon>
        <taxon>PACMAD clade</taxon>
        <taxon>Arundinoideae</taxon>
        <taxon>Arundineae</taxon>
        <taxon>Arundo</taxon>
    </lineage>
</organism>